<dbReference type="AlphaFoldDB" id="A0A8U0WPT9"/>
<accession>A0A8U0WPT9</accession>
<evidence type="ECO:0000259" key="3">
    <source>
        <dbReference type="PROSITE" id="PS51085"/>
    </source>
</evidence>
<keyword evidence="2" id="KW-0411">Iron-sulfur</keyword>
<proteinExistence type="predicted"/>
<dbReference type="GO" id="GO:0051537">
    <property type="term" value="F:2 iron, 2 sulfur cluster binding"/>
    <property type="evidence" value="ECO:0007669"/>
    <property type="project" value="UniProtKB-KW"/>
</dbReference>
<name>A0A8U0WPT9_TRIVA</name>
<evidence type="ECO:0000313" key="4">
    <source>
        <dbReference type="EMBL" id="ACD13455.1"/>
    </source>
</evidence>
<reference evidence="4" key="1">
    <citation type="submission" date="2008-04" db="EMBL/GenBank/DDBJ databases">
        <title>The research on Tvmar1 gene polymorphism, Fd gene sequence and dependability factors of Trichomonas vaginalis isolates.</title>
        <authorList>
            <person name="Xue C.G."/>
            <person name="Cheng X.L."/>
            <person name="Wen W.J."/>
        </authorList>
    </citation>
    <scope>NUCLEOTIDE SEQUENCE</scope>
    <source>
        <strain evidence="4">HN 01</strain>
    </source>
</reference>
<organism evidence="4">
    <name type="scientific">Trichomonas vaginalis</name>
    <dbReference type="NCBI Taxonomy" id="5722"/>
    <lineage>
        <taxon>Eukaryota</taxon>
        <taxon>Metamonada</taxon>
        <taxon>Parabasalia</taxon>
        <taxon>Trichomonadida</taxon>
        <taxon>Trichomonadidae</taxon>
        <taxon>Trichomonas</taxon>
    </lineage>
</organism>
<dbReference type="SMR" id="A0A8U0WPT9"/>
<keyword evidence="1" id="KW-0408">Iron</keyword>
<sequence>MLSQVCRFGTITAVKGGVKKQLKFEDDQTLFTVLTEAGLMSADDTCQGNKACGKCICKHVSGKVAAAEDDEKEFLEDQPANARLACAITLSGENDGAVFEL</sequence>
<dbReference type="CDD" id="cd00207">
    <property type="entry name" value="fer2"/>
    <property type="match status" value="1"/>
</dbReference>
<dbReference type="PROSITE" id="PS51085">
    <property type="entry name" value="2FE2S_FER_2"/>
    <property type="match status" value="1"/>
</dbReference>
<evidence type="ECO:0000256" key="1">
    <source>
        <dbReference type="ARBA" id="ARBA00022714"/>
    </source>
</evidence>
<keyword evidence="1" id="KW-0479">Metal-binding</keyword>
<dbReference type="Gene3D" id="3.10.20.30">
    <property type="match status" value="1"/>
</dbReference>
<dbReference type="SUPFAM" id="SSF54292">
    <property type="entry name" value="2Fe-2S ferredoxin-like"/>
    <property type="match status" value="1"/>
</dbReference>
<protein>
    <submittedName>
        <fullName evidence="4">Putative ferredoxin</fullName>
    </submittedName>
</protein>
<feature type="domain" description="2Fe-2S ferredoxin-type" evidence="3">
    <location>
        <begin position="9"/>
        <end position="101"/>
    </location>
</feature>
<dbReference type="InterPro" id="IPR012675">
    <property type="entry name" value="Beta-grasp_dom_sf"/>
</dbReference>
<keyword evidence="1" id="KW-0001">2Fe-2S</keyword>
<evidence type="ECO:0000256" key="2">
    <source>
        <dbReference type="ARBA" id="ARBA00023014"/>
    </source>
</evidence>
<dbReference type="Pfam" id="PF00111">
    <property type="entry name" value="Fer2"/>
    <property type="match status" value="1"/>
</dbReference>
<dbReference type="InterPro" id="IPR036010">
    <property type="entry name" value="2Fe-2S_ferredoxin-like_sf"/>
</dbReference>
<dbReference type="VEuPathDB" id="TrichDB:TVAGG3_0476390"/>
<feature type="non-terminal residue" evidence="4">
    <location>
        <position position="101"/>
    </location>
</feature>
<dbReference type="EMBL" id="EU652852">
    <property type="protein sequence ID" value="ACD13455.1"/>
    <property type="molecule type" value="Genomic_DNA"/>
</dbReference>
<dbReference type="InterPro" id="IPR001041">
    <property type="entry name" value="2Fe-2S_ferredoxin-type"/>
</dbReference>